<feature type="region of interest" description="Disordered" evidence="1">
    <location>
        <begin position="87"/>
        <end position="156"/>
    </location>
</feature>
<protein>
    <submittedName>
        <fullName evidence="2">Uncharacterized protein</fullName>
    </submittedName>
</protein>
<dbReference type="AlphaFoldDB" id="A0A0G4F8P5"/>
<feature type="compositionally biased region" description="Basic and acidic residues" evidence="1">
    <location>
        <begin position="113"/>
        <end position="128"/>
    </location>
</feature>
<feature type="compositionally biased region" description="Low complexity" evidence="1">
    <location>
        <begin position="42"/>
        <end position="62"/>
    </location>
</feature>
<feature type="compositionally biased region" description="Basic and acidic residues" evidence="1">
    <location>
        <begin position="139"/>
        <end position="156"/>
    </location>
</feature>
<evidence type="ECO:0000313" key="3">
    <source>
        <dbReference type="Proteomes" id="UP000041254"/>
    </source>
</evidence>
<dbReference type="Proteomes" id="UP000041254">
    <property type="component" value="Unassembled WGS sequence"/>
</dbReference>
<evidence type="ECO:0000256" key="1">
    <source>
        <dbReference type="SAM" id="MobiDB-lite"/>
    </source>
</evidence>
<proteinExistence type="predicted"/>
<feature type="region of interest" description="Disordered" evidence="1">
    <location>
        <begin position="382"/>
        <end position="401"/>
    </location>
</feature>
<sequence>MGTCISKGGKDKVQPLAIKPEAATPIPLTAAPSKSSLKKASKSNLTTTSPPGRSKSHGAASARKAHAAAMLERHRVSFHHDSLDEPNVESYFMPGQSSSYEQEHPLSPTTATSERDNRRCSTDSEGLVKARASIALSISRKDDPDRGSPEQPKRRDTLTNLAARPEHHFSPRQSIQIGSLESLRRRSFALLKSLSGAGLDRPSVGERTFSAFKYKAKGELPRVVFQPTTHLLDVVIEAAPFREGDDFDFYRMMFDDREWVGLLAKHGNPAKKKELVFEKVRHRLQCDEVMPDLFKCLPICDLRNNTVYAVAEVPAHLSLDILLGDTDPTASHRIPWLDMPEMQPKAPKARVRHKITENTADQSTYDKLREALAVRATTAAKQAAGIGGDGHHQGMRPPLSP</sequence>
<gene>
    <name evidence="2" type="ORF">Vbra_14775</name>
</gene>
<dbReference type="EMBL" id="CDMY01000392">
    <property type="protein sequence ID" value="CEM09088.1"/>
    <property type="molecule type" value="Genomic_DNA"/>
</dbReference>
<dbReference type="InParanoid" id="A0A0G4F8P5"/>
<accession>A0A0G4F8P5</accession>
<reference evidence="2 3" key="1">
    <citation type="submission" date="2014-11" db="EMBL/GenBank/DDBJ databases">
        <authorList>
            <person name="Zhu J."/>
            <person name="Qi W."/>
            <person name="Song R."/>
        </authorList>
    </citation>
    <scope>NUCLEOTIDE SEQUENCE [LARGE SCALE GENOMIC DNA]</scope>
</reference>
<evidence type="ECO:0000313" key="2">
    <source>
        <dbReference type="EMBL" id="CEM09088.1"/>
    </source>
</evidence>
<feature type="region of interest" description="Disordered" evidence="1">
    <location>
        <begin position="1"/>
        <end position="74"/>
    </location>
</feature>
<dbReference type="VEuPathDB" id="CryptoDB:Vbra_14775"/>
<organism evidence="2 3">
    <name type="scientific">Vitrella brassicaformis (strain CCMP3155)</name>
    <dbReference type="NCBI Taxonomy" id="1169540"/>
    <lineage>
        <taxon>Eukaryota</taxon>
        <taxon>Sar</taxon>
        <taxon>Alveolata</taxon>
        <taxon>Colpodellida</taxon>
        <taxon>Vitrellaceae</taxon>
        <taxon>Vitrella</taxon>
    </lineage>
</organism>
<keyword evidence="3" id="KW-1185">Reference proteome</keyword>
<name>A0A0G4F8P5_VITBC</name>